<evidence type="ECO:0000256" key="1">
    <source>
        <dbReference type="SAM" id="MobiDB-lite"/>
    </source>
</evidence>
<accession>A0A7S1M5M6</accession>
<gene>
    <name evidence="2" type="ORF">NDES1114_LOCUS17948</name>
</gene>
<feature type="region of interest" description="Disordered" evidence="1">
    <location>
        <begin position="195"/>
        <end position="225"/>
    </location>
</feature>
<sequence length="225" mass="23865">MPPADPEQRRRDKQRAAKRGGASGAVPIGKGSHGRIRTTNRALEARQFSTVRVPRSAEVKTANERGLAPELRAGEAGRKALADQQRSKAQSKAEKLQRDTKRAATATSTFEGIDASAPIGADTTTKRAGAAAAGTSGSHGFDPIPGDATFTIVENSRYWPPKPLDKATLAKAGAGAMDQFDRRDDEAAAKRAKVKAAAGEIRHPRGRQPKNAKVTFDDDEEGASD</sequence>
<feature type="compositionally biased region" description="Basic and acidic residues" evidence="1">
    <location>
        <begin position="72"/>
        <end position="81"/>
    </location>
</feature>
<feature type="compositionally biased region" description="Low complexity" evidence="1">
    <location>
        <begin position="120"/>
        <end position="136"/>
    </location>
</feature>
<feature type="region of interest" description="Disordered" evidence="1">
    <location>
        <begin position="1"/>
        <end position="148"/>
    </location>
</feature>
<dbReference type="AlphaFoldDB" id="A0A7S1M5M6"/>
<proteinExistence type="predicted"/>
<feature type="compositionally biased region" description="Basic and acidic residues" evidence="1">
    <location>
        <begin position="91"/>
        <end position="102"/>
    </location>
</feature>
<evidence type="ECO:0000313" key="2">
    <source>
        <dbReference type="EMBL" id="CAD9122165.1"/>
    </source>
</evidence>
<dbReference type="EMBL" id="HBGF01027088">
    <property type="protein sequence ID" value="CAD9122165.1"/>
    <property type="molecule type" value="Transcribed_RNA"/>
</dbReference>
<feature type="compositionally biased region" description="Basic and acidic residues" evidence="1">
    <location>
        <begin position="1"/>
        <end position="10"/>
    </location>
</feature>
<reference evidence="2" key="1">
    <citation type="submission" date="2021-01" db="EMBL/GenBank/DDBJ databases">
        <authorList>
            <person name="Corre E."/>
            <person name="Pelletier E."/>
            <person name="Niang G."/>
            <person name="Scheremetjew M."/>
            <person name="Finn R."/>
            <person name="Kale V."/>
            <person name="Holt S."/>
            <person name="Cochrane G."/>
            <person name="Meng A."/>
            <person name="Brown T."/>
            <person name="Cohen L."/>
        </authorList>
    </citation>
    <scope>NUCLEOTIDE SEQUENCE</scope>
    <source>
        <strain evidence="2">CCAP 1951/1</strain>
    </source>
</reference>
<protein>
    <submittedName>
        <fullName evidence="2">Uncharacterized protein</fullName>
    </submittedName>
</protein>
<name>A0A7S1M5M6_NEODS</name>
<organism evidence="2">
    <name type="scientific">Neobodo designis</name>
    <name type="common">Flagellated protozoan</name>
    <name type="synonym">Bodo designis</name>
    <dbReference type="NCBI Taxonomy" id="312471"/>
    <lineage>
        <taxon>Eukaryota</taxon>
        <taxon>Discoba</taxon>
        <taxon>Euglenozoa</taxon>
        <taxon>Kinetoplastea</taxon>
        <taxon>Metakinetoplastina</taxon>
        <taxon>Neobodonida</taxon>
        <taxon>Neobodo</taxon>
    </lineage>
</organism>